<feature type="transmembrane region" description="Helical" evidence="6">
    <location>
        <begin position="58"/>
        <end position="76"/>
    </location>
</feature>
<protein>
    <submittedName>
        <fullName evidence="7">Uncharacterized protein</fullName>
    </submittedName>
</protein>
<evidence type="ECO:0000256" key="6">
    <source>
        <dbReference type="SAM" id="Phobius"/>
    </source>
</evidence>
<dbReference type="STRING" id="286115.A0A507DHB8"/>
<proteinExistence type="inferred from homology"/>
<reference evidence="9 10" key="1">
    <citation type="journal article" date="2019" name="Sci. Rep.">
        <title>Comparative genomics of chytrid fungi reveal insights into the obligate biotrophic and pathogenic lifestyle of Synchytrium endobioticum.</title>
        <authorList>
            <person name="van de Vossenberg B.T.L.H."/>
            <person name="Warris S."/>
            <person name="Nguyen H.D.T."/>
            <person name="van Gent-Pelzer M.P.E."/>
            <person name="Joly D.L."/>
            <person name="van de Geest H.C."/>
            <person name="Bonants P.J.M."/>
            <person name="Smith D.S."/>
            <person name="Levesque C.A."/>
            <person name="van der Lee T.A.J."/>
        </authorList>
    </citation>
    <scope>NUCLEOTIDE SEQUENCE [LARGE SCALE GENOMIC DNA]</scope>
    <source>
        <strain evidence="7 10">LEV6574</strain>
        <strain evidence="8 9">MB42</strain>
    </source>
</reference>
<feature type="transmembrane region" description="Helical" evidence="6">
    <location>
        <begin position="172"/>
        <end position="194"/>
    </location>
</feature>
<dbReference type="OrthoDB" id="268928at2759"/>
<dbReference type="GO" id="GO:0016020">
    <property type="term" value="C:membrane"/>
    <property type="evidence" value="ECO:0007669"/>
    <property type="project" value="UniProtKB-SubCell"/>
</dbReference>
<evidence type="ECO:0000313" key="9">
    <source>
        <dbReference type="Proteomes" id="UP000317494"/>
    </source>
</evidence>
<evidence type="ECO:0000256" key="5">
    <source>
        <dbReference type="ARBA" id="ARBA00023136"/>
    </source>
</evidence>
<dbReference type="Proteomes" id="UP000317494">
    <property type="component" value="Unassembled WGS sequence"/>
</dbReference>
<dbReference type="AlphaFoldDB" id="A0A507DHB8"/>
<dbReference type="EMBL" id="QEAM01000008">
    <property type="protein sequence ID" value="TPX51089.1"/>
    <property type="molecule type" value="Genomic_DNA"/>
</dbReference>
<evidence type="ECO:0000256" key="3">
    <source>
        <dbReference type="ARBA" id="ARBA00022692"/>
    </source>
</evidence>
<dbReference type="PANTHER" id="PTHR13180">
    <property type="entry name" value="SMALL MEMBRANE PROTEIN-RELATED"/>
    <property type="match status" value="1"/>
</dbReference>
<dbReference type="VEuPathDB" id="FungiDB:SeMB42_g01033"/>
<gene>
    <name evidence="7" type="ORF">SeLEV6574_g00497</name>
    <name evidence="8" type="ORF">SeMB42_g01033</name>
</gene>
<name>A0A507DHB8_9FUNG</name>
<dbReference type="Pfam" id="PF05255">
    <property type="entry name" value="UPF0220"/>
    <property type="match status" value="1"/>
</dbReference>
<comment type="similarity">
    <text evidence="2">Belongs to the UPF0220 family.</text>
</comment>
<accession>A0A507DHB8</accession>
<sequence length="206" mass="22287">MPPYQPLSVDSSGANYRESALASARTPATSGESPAFYCVGLLSGMWENIPWHKLPSRLMISGYLSGALFAIGWWIFIDGLAFCSTRDPPLPVPLAFEDWVPGILSTIALIVVNLIDKDTLNADDFSYSGTNIACKARLCAFVGVTMALGSLGGALAIMSLKYAIPGYSENDFYFGLCVVLQNFLIFSGSMLLWFGRYGADSDYGPF</sequence>
<keyword evidence="4 6" id="KW-1133">Transmembrane helix</keyword>
<evidence type="ECO:0000256" key="1">
    <source>
        <dbReference type="ARBA" id="ARBA00004141"/>
    </source>
</evidence>
<comment type="caution">
    <text evidence="7">The sequence shown here is derived from an EMBL/GenBank/DDBJ whole genome shotgun (WGS) entry which is preliminary data.</text>
</comment>
<comment type="subcellular location">
    <subcellularLocation>
        <location evidence="1">Membrane</location>
        <topology evidence="1">Multi-pass membrane protein</topology>
    </subcellularLocation>
</comment>
<dbReference type="InterPro" id="IPR007919">
    <property type="entry name" value="UPF0220"/>
</dbReference>
<evidence type="ECO:0000256" key="4">
    <source>
        <dbReference type="ARBA" id="ARBA00022989"/>
    </source>
</evidence>
<keyword evidence="9" id="KW-1185">Reference proteome</keyword>
<feature type="transmembrane region" description="Helical" evidence="6">
    <location>
        <begin position="136"/>
        <end position="160"/>
    </location>
</feature>
<dbReference type="Proteomes" id="UP000320475">
    <property type="component" value="Unassembled WGS sequence"/>
</dbReference>
<dbReference type="EMBL" id="QEAN01000023">
    <property type="protein sequence ID" value="TPX53059.1"/>
    <property type="molecule type" value="Genomic_DNA"/>
</dbReference>
<evidence type="ECO:0000313" key="8">
    <source>
        <dbReference type="EMBL" id="TPX53059.1"/>
    </source>
</evidence>
<organism evidence="7 10">
    <name type="scientific">Synchytrium endobioticum</name>
    <dbReference type="NCBI Taxonomy" id="286115"/>
    <lineage>
        <taxon>Eukaryota</taxon>
        <taxon>Fungi</taxon>
        <taxon>Fungi incertae sedis</taxon>
        <taxon>Chytridiomycota</taxon>
        <taxon>Chytridiomycota incertae sedis</taxon>
        <taxon>Chytridiomycetes</taxon>
        <taxon>Synchytriales</taxon>
        <taxon>Synchytriaceae</taxon>
        <taxon>Synchytrium</taxon>
    </lineage>
</organism>
<keyword evidence="3 6" id="KW-0812">Transmembrane</keyword>
<evidence type="ECO:0000313" key="10">
    <source>
        <dbReference type="Proteomes" id="UP000320475"/>
    </source>
</evidence>
<keyword evidence="5 6" id="KW-0472">Membrane</keyword>
<evidence type="ECO:0000313" key="7">
    <source>
        <dbReference type="EMBL" id="TPX51089.1"/>
    </source>
</evidence>
<evidence type="ECO:0000256" key="2">
    <source>
        <dbReference type="ARBA" id="ARBA00005335"/>
    </source>
</evidence>